<reference evidence="1 2" key="1">
    <citation type="submission" date="2020-08" db="EMBL/GenBank/DDBJ databases">
        <title>Genomic Encyclopedia of Type Strains, Phase IV (KMG-IV): sequencing the most valuable type-strain genomes for metagenomic binning, comparative biology and taxonomic classification.</title>
        <authorList>
            <person name="Goeker M."/>
        </authorList>
    </citation>
    <scope>NUCLEOTIDE SEQUENCE [LARGE SCALE GENOMIC DNA]</scope>
    <source>
        <strain evidence="1 2">DSM 21319</strain>
    </source>
</reference>
<dbReference type="EMBL" id="JACHIK010000001">
    <property type="protein sequence ID" value="MBB5040802.1"/>
    <property type="molecule type" value="Genomic_DNA"/>
</dbReference>
<dbReference type="Proteomes" id="UP000535406">
    <property type="component" value="Unassembled WGS sequence"/>
</dbReference>
<name>A0A7W8DSS7_9HYPH</name>
<comment type="caution">
    <text evidence="1">The sequence shown here is derived from an EMBL/GenBank/DDBJ whole genome shotgun (WGS) entry which is preliminary data.</text>
</comment>
<keyword evidence="2" id="KW-1185">Reference proteome</keyword>
<proteinExistence type="predicted"/>
<accession>A0A7W8DSS7</accession>
<evidence type="ECO:0000313" key="2">
    <source>
        <dbReference type="Proteomes" id="UP000535406"/>
    </source>
</evidence>
<protein>
    <submittedName>
        <fullName evidence="1">Uncharacterized protein</fullName>
    </submittedName>
</protein>
<dbReference type="RefSeq" id="WP_184139921.1">
    <property type="nucleotide sequence ID" value="NZ_JACHIK010000001.1"/>
</dbReference>
<dbReference type="AlphaFoldDB" id="A0A7W8DSS7"/>
<evidence type="ECO:0000313" key="1">
    <source>
        <dbReference type="EMBL" id="MBB5040802.1"/>
    </source>
</evidence>
<sequence length="320" mass="33831">MAGPMDFLRNNSMGLTQMGLGLLSGKTGTEQAALGAQGLAGALQNNKTVKFLQSSNPELAQAVMAGAISPGDAWKLAYQQKLEAQKPKNAFMQAGGSLYNTDTGEWLTPPQTAKQKDDPYSQRKLAAEQNGLMPDDPAYQSFILTGKMPREDQAPLTATDKKAILEADDLVAANENAITALDQALSINDQANQGAFASTRGALGNALPDWMVPDAVSSKESSAATAEFDNLIVGQALASLKATFGAAPTEGERKILLELQGSAGQPVEVRKSILQRARALAERRLEFNRQRAEGLRGGTFYKPSGAGGSSVDDLLKKYGG</sequence>
<gene>
    <name evidence="1" type="ORF">HNQ66_000180</name>
</gene>
<organism evidence="1 2">
    <name type="scientific">Shinella fusca</name>
    <dbReference type="NCBI Taxonomy" id="544480"/>
    <lineage>
        <taxon>Bacteria</taxon>
        <taxon>Pseudomonadati</taxon>
        <taxon>Pseudomonadota</taxon>
        <taxon>Alphaproteobacteria</taxon>
        <taxon>Hyphomicrobiales</taxon>
        <taxon>Rhizobiaceae</taxon>
        <taxon>Shinella</taxon>
    </lineage>
</organism>